<evidence type="ECO:0000256" key="1">
    <source>
        <dbReference type="ARBA" id="ARBA00022443"/>
    </source>
</evidence>
<comment type="caution">
    <text evidence="5">The sequence shown here is derived from an EMBL/GenBank/DDBJ whole genome shotgun (WGS) entry which is preliminary data.</text>
</comment>
<dbReference type="GO" id="GO:1990528">
    <property type="term" value="C:Rvs161p-Rvs167p complex"/>
    <property type="evidence" value="ECO:0007669"/>
    <property type="project" value="TreeGrafter"/>
</dbReference>
<dbReference type="Pfam" id="PF03114">
    <property type="entry name" value="BAR"/>
    <property type="match status" value="1"/>
</dbReference>
<dbReference type="PRINTS" id="PR00452">
    <property type="entry name" value="SH3DOMAIN"/>
</dbReference>
<feature type="coiled-coil region" evidence="3">
    <location>
        <begin position="162"/>
        <end position="189"/>
    </location>
</feature>
<evidence type="ECO:0000313" key="5">
    <source>
        <dbReference type="EMBL" id="KAH1907728.1"/>
    </source>
</evidence>
<dbReference type="EMBL" id="JAIBSC010000025">
    <property type="protein sequence ID" value="KAH1907728.1"/>
    <property type="molecule type" value="Genomic_DNA"/>
</dbReference>
<dbReference type="PANTHER" id="PTHR47174:SF2">
    <property type="entry name" value="SH3 DOMAIN SIGNALLING PROTEIN (AFU_ORTHOLOGUE AFUA_5G07670)"/>
    <property type="match status" value="1"/>
</dbReference>
<dbReference type="Gene3D" id="1.20.1270.60">
    <property type="entry name" value="Arfaptin homology (AH) domain/BAR domain"/>
    <property type="match status" value="1"/>
</dbReference>
<accession>A0A229W6D6</accession>
<proteinExistence type="predicted"/>
<protein>
    <submittedName>
        <fullName evidence="5">Uncharacterized protein</fullName>
    </submittedName>
</protein>
<dbReference type="SMART" id="SM00326">
    <property type="entry name" value="SH3"/>
    <property type="match status" value="1"/>
</dbReference>
<dbReference type="AlphaFoldDB" id="A0A229W6D6"/>
<dbReference type="GO" id="GO:0051666">
    <property type="term" value="P:actin cortical patch localization"/>
    <property type="evidence" value="ECO:0007669"/>
    <property type="project" value="InterPro"/>
</dbReference>
<evidence type="ECO:0000313" key="6">
    <source>
        <dbReference type="Proteomes" id="UP000813423"/>
    </source>
</evidence>
<dbReference type="Proteomes" id="UP000813423">
    <property type="component" value="Unassembled WGS sequence"/>
</dbReference>
<feature type="compositionally biased region" description="Polar residues" evidence="4">
    <location>
        <begin position="405"/>
        <end position="438"/>
    </location>
</feature>
<dbReference type="InterPro" id="IPR036028">
    <property type="entry name" value="SH3-like_dom_sf"/>
</dbReference>
<dbReference type="GO" id="GO:0043332">
    <property type="term" value="C:mating projection tip"/>
    <property type="evidence" value="ECO:0007669"/>
    <property type="project" value="TreeGrafter"/>
</dbReference>
<reference evidence="5" key="1">
    <citation type="submission" date="2021-08" db="EMBL/GenBank/DDBJ databases">
        <title>Global Aspergillus fumigatus from environmental and clinical sources.</title>
        <authorList>
            <person name="Barber A."/>
            <person name="Sae-Ong T."/>
        </authorList>
    </citation>
    <scope>NUCLEOTIDE SEQUENCE</scope>
    <source>
        <strain evidence="5">NRZ-2016-071</strain>
    </source>
</reference>
<dbReference type="GO" id="GO:0006897">
    <property type="term" value="P:endocytosis"/>
    <property type="evidence" value="ECO:0007669"/>
    <property type="project" value="InterPro"/>
</dbReference>
<dbReference type="PROSITE" id="PS50002">
    <property type="entry name" value="SH3"/>
    <property type="match status" value="1"/>
</dbReference>
<gene>
    <name evidence="5" type="ORF">KXV57_004009</name>
</gene>
<evidence type="ECO:0000256" key="2">
    <source>
        <dbReference type="PROSITE-ProRule" id="PRU00192"/>
    </source>
</evidence>
<name>A0A229W6D6_ASPFM</name>
<dbReference type="InterPro" id="IPR004148">
    <property type="entry name" value="BAR_dom"/>
</dbReference>
<feature type="region of interest" description="Disordered" evidence="4">
    <location>
        <begin position="297"/>
        <end position="462"/>
    </location>
</feature>
<dbReference type="OMA" id="MLAHYYT"/>
<dbReference type="InterPro" id="IPR027267">
    <property type="entry name" value="AH/BAR_dom_sf"/>
</dbReference>
<feature type="compositionally biased region" description="Basic and acidic residues" evidence="4">
    <location>
        <begin position="326"/>
        <end position="338"/>
    </location>
</feature>
<dbReference type="GO" id="GO:0031097">
    <property type="term" value="C:medial cortex"/>
    <property type="evidence" value="ECO:0007669"/>
    <property type="project" value="TreeGrafter"/>
</dbReference>
<dbReference type="PANTHER" id="PTHR47174">
    <property type="entry name" value="BRIDGING INTEGRATOR 3"/>
    <property type="match status" value="1"/>
</dbReference>
<dbReference type="InterPro" id="IPR046982">
    <property type="entry name" value="BIN3/RVS161-like"/>
</dbReference>
<keyword evidence="3" id="KW-0175">Coiled coil</keyword>
<keyword evidence="1 2" id="KW-0728">SH3 domain</keyword>
<evidence type="ECO:0000256" key="4">
    <source>
        <dbReference type="SAM" id="MobiDB-lite"/>
    </source>
</evidence>
<organism evidence="5 6">
    <name type="scientific">Aspergillus fumigatus</name>
    <name type="common">Neosartorya fumigata</name>
    <dbReference type="NCBI Taxonomy" id="746128"/>
    <lineage>
        <taxon>Eukaryota</taxon>
        <taxon>Fungi</taxon>
        <taxon>Dikarya</taxon>
        <taxon>Ascomycota</taxon>
        <taxon>Pezizomycotina</taxon>
        <taxon>Eurotiomycetes</taxon>
        <taxon>Eurotiomycetidae</taxon>
        <taxon>Eurotiales</taxon>
        <taxon>Aspergillaceae</taxon>
        <taxon>Aspergillus</taxon>
        <taxon>Aspergillus subgen. Fumigati</taxon>
    </lineage>
</organism>
<dbReference type="Pfam" id="PF14604">
    <property type="entry name" value="SH3_9"/>
    <property type="match status" value="1"/>
</dbReference>
<dbReference type="CDD" id="cd07599">
    <property type="entry name" value="BAR_Rvs167p"/>
    <property type="match status" value="1"/>
</dbReference>
<dbReference type="SUPFAM" id="SSF50044">
    <property type="entry name" value="SH3-domain"/>
    <property type="match status" value="1"/>
</dbReference>
<evidence type="ECO:0000256" key="3">
    <source>
        <dbReference type="SAM" id="Coils"/>
    </source>
</evidence>
<dbReference type="SUPFAM" id="SSF103657">
    <property type="entry name" value="BAR/IMD domain-like"/>
    <property type="match status" value="1"/>
</dbReference>
<dbReference type="PROSITE" id="PS51021">
    <property type="entry name" value="BAR"/>
    <property type="match status" value="1"/>
</dbReference>
<dbReference type="InterPro" id="IPR001452">
    <property type="entry name" value="SH3_domain"/>
</dbReference>
<dbReference type="GO" id="GO:0097320">
    <property type="term" value="P:plasma membrane tubulation"/>
    <property type="evidence" value="ECO:0007669"/>
    <property type="project" value="TreeGrafter"/>
</dbReference>
<feature type="coiled-coil region" evidence="3">
    <location>
        <begin position="89"/>
        <end position="116"/>
    </location>
</feature>
<dbReference type="Gene3D" id="2.30.30.40">
    <property type="entry name" value="SH3 Domains"/>
    <property type="match status" value="1"/>
</dbReference>
<sequence length="520" mass="57611">MQSVQRQFGRFMKRSADESQVAILLKDFDETDKLLGRIVESTRAWRDAWSSILLHQERMLCEFDGIYAPIIGSSDPTTAKAAPTPEVTLARTRRLREEYEELRKELAEELNAVDQRMIRPASQAKEYLAPLKKTIKKREDRKLDYERYQSRVDSYTKKTKRSDRDNAALAKAEADLAKATEEYHAADEHLRKCLPPLINAAFSLLPQLLGTQIEIQNTMLAHYYTVVHNYCEEEHFPSPAPPMEDIIAQWEGDLQPIQQEIESFGCLANGKVVRMSHAPDDHGNANALSSRLTNGLNFRRRSNGQGAGAGASHPVPPLQPAAPSICRDHDRERERGLERTSNGRVPSAPRPNYETKPLPVYETKPRLNNLTPSSLSPNLAVPNAHLSPSATPHSDSHLPVPGSDYAQTPLSGPSPNSSRSDYFSLNLRKPSSGSTVTSPGFAAAAAAKKKPPPPPPPRAGSSNGALYVTALYDFAGQSAGDLAFREGDRIRVLQKTDSTDDWWEGELRGVKGSFPANYVQ</sequence>
<dbReference type="FunFam" id="2.30.30.40:FF:000100">
    <property type="entry name" value="SH3 domain-containing YSC84-like protein 1"/>
    <property type="match status" value="1"/>
</dbReference>
<dbReference type="GO" id="GO:0008289">
    <property type="term" value="F:lipid binding"/>
    <property type="evidence" value="ECO:0007669"/>
    <property type="project" value="TreeGrafter"/>
</dbReference>
<dbReference type="GO" id="GO:0030479">
    <property type="term" value="C:actin cortical patch"/>
    <property type="evidence" value="ECO:0007669"/>
    <property type="project" value="TreeGrafter"/>
</dbReference>
<feature type="compositionally biased region" description="Polar residues" evidence="4">
    <location>
        <begin position="366"/>
        <end position="377"/>
    </location>
</feature>